<feature type="chain" id="PRO_5022710418" description="Tetratricopeptide repeat protein" evidence="2">
    <location>
        <begin position="25"/>
        <end position="572"/>
    </location>
</feature>
<sequence>MKIKTFTLTAAAVLAAAIGSASLAHEDARKTELFKPGVGYAGERAEPTADLAARVPLYEGLGSRSYEITTRSPRAQAYFDQGLKLAWGFNHAEARRAFREAQRLDPSCAMCFWGEAFVLGSNINDAMHDEAIAPAFEAITQAMALKDEATPKEQALIEALAKRYAADSSADRAALDRAWADAIRTVAQRYPRDADIQVLYADALMNLQPWDYWEADGTTPKGYAADIVATLERALAVAPGHPAAAHLYIHAVEASATPERAEPHANALRGAMPGAGHLTHMPAHIYSRVGRYQDSLAVNRDAIAADERMLEAMGDAASPLYRFGYYPHNVHFLLMAAQMTGAKDDVLASAEKLDAITSDEVSAELGWAQAIKTAPYSAHAQFAEPEAILALNDPGDQFPFVKGYWHYARGVAFARLGRVDEALAEAAALDELYTNADLDGLEAQYVPARTLLEIAKHIVEARVEQARQDYPAAEHHLQEAIALEDTIAYMEPPYWYYPVRQTLGAVQLQDGRAQEAIATFRQALKKQPKNGWALWGLLQAQQQVGDASARQTEREFRRVWLGDNTLLSLDRL</sequence>
<dbReference type="AlphaFoldDB" id="A0A5B8SQZ6"/>
<proteinExistence type="predicted"/>
<dbReference type="SUPFAM" id="SSF48452">
    <property type="entry name" value="TPR-like"/>
    <property type="match status" value="1"/>
</dbReference>
<keyword evidence="1" id="KW-0802">TPR repeat</keyword>
<reference evidence="3 4" key="1">
    <citation type="submission" date="2019-06" db="EMBL/GenBank/DDBJ databases">
        <title>Genome analyses of bacteria isolated from kimchi.</title>
        <authorList>
            <person name="Lee S."/>
            <person name="Ahn S."/>
            <person name="Roh S."/>
        </authorList>
    </citation>
    <scope>NUCLEOTIDE SEQUENCE [LARGE SCALE GENOMIC DNA]</scope>
    <source>
        <strain evidence="3 4">CBA4606</strain>
    </source>
</reference>
<feature type="signal peptide" evidence="2">
    <location>
        <begin position="1"/>
        <end position="24"/>
    </location>
</feature>
<evidence type="ECO:0000256" key="2">
    <source>
        <dbReference type="SAM" id="SignalP"/>
    </source>
</evidence>
<dbReference type="Proteomes" id="UP000321272">
    <property type="component" value="Chromosome"/>
</dbReference>
<dbReference type="InterPro" id="IPR019734">
    <property type="entry name" value="TPR_rpt"/>
</dbReference>
<dbReference type="KEGG" id="paur:FGL86_08440"/>
<name>A0A5B8SQZ6_9GAMM</name>
<accession>A0A5B8SQZ6</accession>
<keyword evidence="2" id="KW-0732">Signal</keyword>
<keyword evidence="4" id="KW-1185">Reference proteome</keyword>
<dbReference type="EMBL" id="CP042382">
    <property type="protein sequence ID" value="QEA39096.1"/>
    <property type="molecule type" value="Genomic_DNA"/>
</dbReference>
<dbReference type="Gene3D" id="1.25.40.10">
    <property type="entry name" value="Tetratricopeptide repeat domain"/>
    <property type="match status" value="2"/>
</dbReference>
<evidence type="ECO:0000256" key="1">
    <source>
        <dbReference type="PROSITE-ProRule" id="PRU00339"/>
    </source>
</evidence>
<evidence type="ECO:0008006" key="5">
    <source>
        <dbReference type="Google" id="ProtNLM"/>
    </source>
</evidence>
<dbReference type="PANTHER" id="PTHR45588">
    <property type="entry name" value="TPR DOMAIN-CONTAINING PROTEIN"/>
    <property type="match status" value="1"/>
</dbReference>
<evidence type="ECO:0000313" key="3">
    <source>
        <dbReference type="EMBL" id="QEA39096.1"/>
    </source>
</evidence>
<dbReference type="RefSeq" id="WP_147184152.1">
    <property type="nucleotide sequence ID" value="NZ_CP042382.1"/>
</dbReference>
<evidence type="ECO:0000313" key="4">
    <source>
        <dbReference type="Proteomes" id="UP000321272"/>
    </source>
</evidence>
<dbReference type="SMART" id="SM00028">
    <property type="entry name" value="TPR"/>
    <property type="match status" value="3"/>
</dbReference>
<dbReference type="PANTHER" id="PTHR45588:SF1">
    <property type="entry name" value="WW DOMAIN-CONTAINING PROTEIN"/>
    <property type="match status" value="1"/>
</dbReference>
<feature type="repeat" description="TPR" evidence="1">
    <location>
        <begin position="497"/>
        <end position="530"/>
    </location>
</feature>
<protein>
    <recommendedName>
        <fullName evidence="5">Tetratricopeptide repeat protein</fullName>
    </recommendedName>
</protein>
<organism evidence="3 4">
    <name type="scientific">Pistricoccus aurantiacus</name>
    <dbReference type="NCBI Taxonomy" id="1883414"/>
    <lineage>
        <taxon>Bacteria</taxon>
        <taxon>Pseudomonadati</taxon>
        <taxon>Pseudomonadota</taxon>
        <taxon>Gammaproteobacteria</taxon>
        <taxon>Oceanospirillales</taxon>
        <taxon>Halomonadaceae</taxon>
        <taxon>Pistricoccus</taxon>
    </lineage>
</organism>
<dbReference type="OrthoDB" id="9778494at2"/>
<dbReference type="InterPro" id="IPR011990">
    <property type="entry name" value="TPR-like_helical_dom_sf"/>
</dbReference>
<dbReference type="PROSITE" id="PS50005">
    <property type="entry name" value="TPR"/>
    <property type="match status" value="1"/>
</dbReference>
<gene>
    <name evidence="3" type="ORF">FGL86_08440</name>
</gene>